<keyword evidence="5 12" id="KW-0138">CF(0)</keyword>
<organism evidence="14">
    <name type="scientific">Brumptomyia travassosi</name>
    <dbReference type="NCBI Taxonomy" id="1807770"/>
    <lineage>
        <taxon>Eukaryota</taxon>
        <taxon>Metazoa</taxon>
        <taxon>Ecdysozoa</taxon>
        <taxon>Arthropoda</taxon>
        <taxon>Hexapoda</taxon>
        <taxon>Insecta</taxon>
        <taxon>Pterygota</taxon>
        <taxon>Neoptera</taxon>
        <taxon>Endopterygota</taxon>
        <taxon>Diptera</taxon>
        <taxon>Nematocera</taxon>
        <taxon>Psychodoidea</taxon>
        <taxon>Psychodidae</taxon>
    </lineage>
</organism>
<evidence type="ECO:0000256" key="10">
    <source>
        <dbReference type="ARBA" id="ARBA00023128"/>
    </source>
</evidence>
<dbReference type="GO" id="GO:0015986">
    <property type="term" value="P:proton motive force-driven ATP synthesis"/>
    <property type="evidence" value="ECO:0007669"/>
    <property type="project" value="InterPro"/>
</dbReference>
<dbReference type="GO" id="GO:0045259">
    <property type="term" value="C:proton-transporting ATP synthase complex"/>
    <property type="evidence" value="ECO:0007669"/>
    <property type="project" value="UniProtKB-KW"/>
</dbReference>
<reference evidence="14" key="1">
    <citation type="submission" date="2016-05" db="EMBL/GenBank/DDBJ databases">
        <title>Phylogenomics of neotropical sand flies (Diptera, Psychodidae): an assessment of the genome skimming approach.</title>
        <authorList>
            <person name="Kocher A."/>
            <person name="Verschuren P."/>
            <person name="Gantier J.-C."/>
            <person name="Jeziorski C."/>
            <person name="Girod R."/>
            <person name="Murienne J."/>
        </authorList>
    </citation>
    <scope>NUCLEOTIDE SEQUENCE</scope>
</reference>
<comment type="subunit">
    <text evidence="3">F-type ATPases have 2 components, CF(1) - the catalytic core - and CF(0) - the membrane proton channel.</text>
</comment>
<keyword evidence="11 13" id="KW-0472">Membrane</keyword>
<proteinExistence type="inferred from homology"/>
<comment type="subcellular location">
    <subcellularLocation>
        <location evidence="1 12">Mitochondrion membrane</location>
        <topology evidence="1 12">Single-pass membrane protein</topology>
    </subcellularLocation>
</comment>
<protein>
    <recommendedName>
        <fullName evidence="12">ATP synthase complex subunit 8</fullName>
    </recommendedName>
</protein>
<comment type="similarity">
    <text evidence="2 12">Belongs to the ATPase protein 8 family.</text>
</comment>
<evidence type="ECO:0000256" key="7">
    <source>
        <dbReference type="ARBA" id="ARBA00022781"/>
    </source>
</evidence>
<evidence type="ECO:0000256" key="13">
    <source>
        <dbReference type="SAM" id="Phobius"/>
    </source>
</evidence>
<evidence type="ECO:0000313" key="14">
    <source>
        <dbReference type="EMBL" id="APT41433.1"/>
    </source>
</evidence>
<evidence type="ECO:0000256" key="4">
    <source>
        <dbReference type="ARBA" id="ARBA00022448"/>
    </source>
</evidence>
<evidence type="ECO:0000256" key="5">
    <source>
        <dbReference type="ARBA" id="ARBA00022547"/>
    </source>
</evidence>
<evidence type="ECO:0000256" key="2">
    <source>
        <dbReference type="ARBA" id="ARBA00008892"/>
    </source>
</evidence>
<dbReference type="EMBL" id="KX356030">
    <property type="protein sequence ID" value="APT41433.1"/>
    <property type="molecule type" value="Genomic_DNA"/>
</dbReference>
<gene>
    <name evidence="14" type="primary">ATP8</name>
</gene>
<evidence type="ECO:0000256" key="12">
    <source>
        <dbReference type="RuleBase" id="RU003661"/>
    </source>
</evidence>
<evidence type="ECO:0000256" key="9">
    <source>
        <dbReference type="ARBA" id="ARBA00023065"/>
    </source>
</evidence>
<keyword evidence="4 12" id="KW-0813">Transport</keyword>
<evidence type="ECO:0000256" key="1">
    <source>
        <dbReference type="ARBA" id="ARBA00004304"/>
    </source>
</evidence>
<evidence type="ECO:0000256" key="6">
    <source>
        <dbReference type="ARBA" id="ARBA00022692"/>
    </source>
</evidence>
<sequence>MPQMAPLMWLSLFMFFLSIYLLFNIMNYFSFIYSSKSVVETKNLIKPPFNWKW</sequence>
<keyword evidence="8 13" id="KW-1133">Transmembrane helix</keyword>
<keyword evidence="6 12" id="KW-0812">Transmembrane</keyword>
<geneLocation type="mitochondrion" evidence="14"/>
<feature type="transmembrane region" description="Helical" evidence="13">
    <location>
        <begin position="6"/>
        <end position="26"/>
    </location>
</feature>
<name>A0A343AW77_9DIPT</name>
<keyword evidence="7 12" id="KW-0375">Hydrogen ion transport</keyword>
<dbReference type="Pfam" id="PF00895">
    <property type="entry name" value="ATP-synt_8"/>
    <property type="match status" value="1"/>
</dbReference>
<dbReference type="GO" id="GO:0015078">
    <property type="term" value="F:proton transmembrane transporter activity"/>
    <property type="evidence" value="ECO:0007669"/>
    <property type="project" value="InterPro"/>
</dbReference>
<dbReference type="GO" id="GO:0031966">
    <property type="term" value="C:mitochondrial membrane"/>
    <property type="evidence" value="ECO:0007669"/>
    <property type="project" value="UniProtKB-SubCell"/>
</dbReference>
<keyword evidence="9 12" id="KW-0406">Ion transport</keyword>
<evidence type="ECO:0000256" key="11">
    <source>
        <dbReference type="ARBA" id="ARBA00023136"/>
    </source>
</evidence>
<keyword evidence="10 12" id="KW-0496">Mitochondrion</keyword>
<evidence type="ECO:0000256" key="8">
    <source>
        <dbReference type="ARBA" id="ARBA00022989"/>
    </source>
</evidence>
<dbReference type="AlphaFoldDB" id="A0A343AW77"/>
<evidence type="ECO:0000256" key="3">
    <source>
        <dbReference type="ARBA" id="ARBA00011291"/>
    </source>
</evidence>
<dbReference type="InterPro" id="IPR001421">
    <property type="entry name" value="ATP8_metazoa"/>
</dbReference>
<accession>A0A343AW77</accession>